<evidence type="ECO:0000256" key="2">
    <source>
        <dbReference type="SAM" id="SignalP"/>
    </source>
</evidence>
<name>A0ABW1UZP0_9LACO</name>
<feature type="compositionally biased region" description="Low complexity" evidence="1">
    <location>
        <begin position="66"/>
        <end position="84"/>
    </location>
</feature>
<evidence type="ECO:0000313" key="4">
    <source>
        <dbReference type="Proteomes" id="UP001596186"/>
    </source>
</evidence>
<protein>
    <recommendedName>
        <fullName evidence="5">Surface layer protein A domain-containing protein</fullName>
    </recommendedName>
</protein>
<gene>
    <name evidence="3" type="ORF">ACFP1F_09170</name>
</gene>
<comment type="caution">
    <text evidence="3">The sequence shown here is derived from an EMBL/GenBank/DDBJ whole genome shotgun (WGS) entry which is preliminary data.</text>
</comment>
<feature type="signal peptide" evidence="2">
    <location>
        <begin position="1"/>
        <end position="24"/>
    </location>
</feature>
<reference evidence="4" key="1">
    <citation type="journal article" date="2019" name="Int. J. Syst. Evol. Microbiol.">
        <title>The Global Catalogue of Microorganisms (GCM) 10K type strain sequencing project: providing services to taxonomists for standard genome sequencing and annotation.</title>
        <authorList>
            <consortium name="The Broad Institute Genomics Platform"/>
            <consortium name="The Broad Institute Genome Sequencing Center for Infectious Disease"/>
            <person name="Wu L."/>
            <person name="Ma J."/>
        </authorList>
    </citation>
    <scope>NUCLEOTIDE SEQUENCE [LARGE SCALE GENOMIC DNA]</scope>
    <source>
        <strain evidence="4">CCM 8895</strain>
    </source>
</reference>
<keyword evidence="4" id="KW-1185">Reference proteome</keyword>
<feature type="chain" id="PRO_5046007289" description="Surface layer protein A domain-containing protein" evidence="2">
    <location>
        <begin position="25"/>
        <end position="161"/>
    </location>
</feature>
<keyword evidence="2" id="KW-0732">Signal</keyword>
<evidence type="ECO:0000313" key="3">
    <source>
        <dbReference type="EMBL" id="MFC6323908.1"/>
    </source>
</evidence>
<evidence type="ECO:0008006" key="5">
    <source>
        <dbReference type="Google" id="ProtNLM"/>
    </source>
</evidence>
<accession>A0ABW1UZP0</accession>
<dbReference type="EMBL" id="JBHSSN010000015">
    <property type="protein sequence ID" value="MFC6323908.1"/>
    <property type="molecule type" value="Genomic_DNA"/>
</dbReference>
<proteinExistence type="predicted"/>
<organism evidence="3 4">
    <name type="scientific">Companilactobacillus baiquanensis</name>
    <dbReference type="NCBI Taxonomy" id="2486005"/>
    <lineage>
        <taxon>Bacteria</taxon>
        <taxon>Bacillati</taxon>
        <taxon>Bacillota</taxon>
        <taxon>Bacilli</taxon>
        <taxon>Lactobacillales</taxon>
        <taxon>Lactobacillaceae</taxon>
        <taxon>Companilactobacillus</taxon>
    </lineage>
</organism>
<evidence type="ECO:0000256" key="1">
    <source>
        <dbReference type="SAM" id="MobiDB-lite"/>
    </source>
</evidence>
<dbReference type="Proteomes" id="UP001596186">
    <property type="component" value="Unassembled WGS sequence"/>
</dbReference>
<feature type="region of interest" description="Disordered" evidence="1">
    <location>
        <begin position="57"/>
        <end position="84"/>
    </location>
</feature>
<sequence length="161" mass="17847">MKLRNKLAKISLTALFLTSLVAPATINTTAVHADAWSDMAEAGKEASKESEEQFGNHDYTNQDYLNNKNHSNESESNNSSNTTNTVNAIKGVISVNNPEKSYVAMVSFNDDGTASPVTNRALLNNTPWQTDRSRTLDGVKYYRVSTNEWVSETYVTNYEAL</sequence>
<dbReference type="RefSeq" id="WP_125592931.1">
    <property type="nucleotide sequence ID" value="NZ_JBHSSN010000015.1"/>
</dbReference>